<proteinExistence type="predicted"/>
<protein>
    <submittedName>
        <fullName evidence="1">Uncharacterized protein</fullName>
    </submittedName>
</protein>
<comment type="caution">
    <text evidence="1">The sequence shown here is derived from an EMBL/GenBank/DDBJ whole genome shotgun (WGS) entry which is preliminary data.</text>
</comment>
<reference evidence="1" key="1">
    <citation type="journal article" date="2015" name="Proc. Natl. Acad. Sci. U.S.A.">
        <title>Networks of energetic and metabolic interactions define dynamics in microbial communities.</title>
        <authorList>
            <person name="Embree M."/>
            <person name="Liu J.K."/>
            <person name="Al-Bassam M.M."/>
            <person name="Zengler K."/>
        </authorList>
    </citation>
    <scope>NUCLEOTIDE SEQUENCE</scope>
</reference>
<accession>A0A0W8E954</accession>
<dbReference type="EMBL" id="LNQE01001829">
    <property type="protein sequence ID" value="KUG05134.1"/>
    <property type="molecule type" value="Genomic_DNA"/>
</dbReference>
<dbReference type="AlphaFoldDB" id="A0A0W8E954"/>
<name>A0A0W8E954_9ZZZZ</name>
<evidence type="ECO:0000313" key="1">
    <source>
        <dbReference type="EMBL" id="KUG05134.1"/>
    </source>
</evidence>
<organism evidence="1">
    <name type="scientific">hydrocarbon metagenome</name>
    <dbReference type="NCBI Taxonomy" id="938273"/>
    <lineage>
        <taxon>unclassified sequences</taxon>
        <taxon>metagenomes</taxon>
        <taxon>ecological metagenomes</taxon>
    </lineage>
</organism>
<sequence>MIFTAEILESQAAPVDMAKEQILPVLYFNWLDHILLHQYRYRGKMVIVPRETIVMQ</sequence>
<gene>
    <name evidence="1" type="ORF">ASZ90_017455</name>
</gene>